<evidence type="ECO:0000256" key="2">
    <source>
        <dbReference type="ARBA" id="ARBA00022490"/>
    </source>
</evidence>
<proteinExistence type="predicted"/>
<dbReference type="PROSITE" id="PS00432">
    <property type="entry name" value="ACTINS_2"/>
    <property type="match status" value="1"/>
</dbReference>
<dbReference type="EMBL" id="NCKU01002936">
    <property type="protein sequence ID" value="RWS08511.1"/>
    <property type="molecule type" value="Genomic_DNA"/>
</dbReference>
<dbReference type="GO" id="GO:0005737">
    <property type="term" value="C:cytoplasm"/>
    <property type="evidence" value="ECO:0007669"/>
    <property type="project" value="UniProtKB-SubCell"/>
</dbReference>
<accession>A0A443QZS2</accession>
<dbReference type="Gene3D" id="3.30.420.40">
    <property type="match status" value="1"/>
</dbReference>
<gene>
    <name evidence="4" type="ORF">B4U79_01134</name>
</gene>
<evidence type="ECO:0008006" key="6">
    <source>
        <dbReference type="Google" id="ProtNLM"/>
    </source>
</evidence>
<keyword evidence="5" id="KW-1185">Reference proteome</keyword>
<dbReference type="AlphaFoldDB" id="A0A443QZS2"/>
<protein>
    <recommendedName>
        <fullName evidence="6">Actin-like protein</fullName>
    </recommendedName>
</protein>
<evidence type="ECO:0000256" key="1">
    <source>
        <dbReference type="ARBA" id="ARBA00004496"/>
    </source>
</evidence>
<dbReference type="STRING" id="1965070.A0A443QZS2"/>
<dbReference type="InterPro" id="IPR004000">
    <property type="entry name" value="Actin"/>
</dbReference>
<comment type="caution">
    <text evidence="4">The sequence shown here is derived from an EMBL/GenBank/DDBJ whole genome shotgun (WGS) entry which is preliminary data.</text>
</comment>
<dbReference type="InterPro" id="IPR043129">
    <property type="entry name" value="ATPase_NBD"/>
</dbReference>
<organism evidence="4 5">
    <name type="scientific">Dinothrombium tinctorium</name>
    <dbReference type="NCBI Taxonomy" id="1965070"/>
    <lineage>
        <taxon>Eukaryota</taxon>
        <taxon>Metazoa</taxon>
        <taxon>Ecdysozoa</taxon>
        <taxon>Arthropoda</taxon>
        <taxon>Chelicerata</taxon>
        <taxon>Arachnida</taxon>
        <taxon>Acari</taxon>
        <taxon>Acariformes</taxon>
        <taxon>Trombidiformes</taxon>
        <taxon>Prostigmata</taxon>
        <taxon>Anystina</taxon>
        <taxon>Parasitengona</taxon>
        <taxon>Trombidioidea</taxon>
        <taxon>Trombidiidae</taxon>
        <taxon>Dinothrombium</taxon>
    </lineage>
</organism>
<keyword evidence="2" id="KW-0963">Cytoplasm</keyword>
<keyword evidence="3" id="KW-0206">Cytoskeleton</keyword>
<name>A0A443QZS2_9ACAR</name>
<evidence type="ECO:0000256" key="3">
    <source>
        <dbReference type="ARBA" id="ARBA00023212"/>
    </source>
</evidence>
<dbReference type="SUPFAM" id="SSF53067">
    <property type="entry name" value="Actin-like ATPase domain"/>
    <property type="match status" value="1"/>
</dbReference>
<sequence>MWIAKQEYDESGPAIVHRKCF</sequence>
<evidence type="ECO:0000313" key="4">
    <source>
        <dbReference type="EMBL" id="RWS08511.1"/>
    </source>
</evidence>
<evidence type="ECO:0000313" key="5">
    <source>
        <dbReference type="Proteomes" id="UP000285301"/>
    </source>
</evidence>
<dbReference type="Proteomes" id="UP000285301">
    <property type="component" value="Unassembled WGS sequence"/>
</dbReference>
<comment type="subcellular location">
    <subcellularLocation>
        <location evidence="1">Cytoplasm</location>
    </subcellularLocation>
</comment>
<reference evidence="4 5" key="1">
    <citation type="journal article" date="2018" name="Gigascience">
        <title>Genomes of trombidid mites reveal novel predicted allergens and laterally-transferred genes associated with secondary metabolism.</title>
        <authorList>
            <person name="Dong X."/>
            <person name="Chaisiri K."/>
            <person name="Xia D."/>
            <person name="Armstrong S.D."/>
            <person name="Fang Y."/>
            <person name="Donnelly M.J."/>
            <person name="Kadowaki T."/>
            <person name="McGarry J.W."/>
            <person name="Darby A.C."/>
            <person name="Makepeace B.L."/>
        </authorList>
    </citation>
    <scope>NUCLEOTIDE SEQUENCE [LARGE SCALE GENOMIC DNA]</scope>
    <source>
        <strain evidence="4">UoL-WK</strain>
    </source>
</reference>
<dbReference type="Pfam" id="PF00022">
    <property type="entry name" value="Actin"/>
    <property type="match status" value="1"/>
</dbReference>
<dbReference type="InterPro" id="IPR004001">
    <property type="entry name" value="Actin_CS"/>
</dbReference>